<sequence length="70" mass="8203">MLENGGFWPRPLTGFFFVHFHAAMFKKIVLFKKIFFEAEYQQLQRHYLQCSAAVSLWAVFVLDSVCIVSI</sequence>
<reference evidence="1" key="1">
    <citation type="submission" date="2014-11" db="EMBL/GenBank/DDBJ databases">
        <authorList>
            <person name="Amaro Gonzalez C."/>
        </authorList>
    </citation>
    <scope>NUCLEOTIDE SEQUENCE</scope>
</reference>
<name>A0A0E9XNA7_ANGAN</name>
<reference evidence="1" key="2">
    <citation type="journal article" date="2015" name="Fish Shellfish Immunol.">
        <title>Early steps in the European eel (Anguilla anguilla)-Vibrio vulnificus interaction in the gills: Role of the RtxA13 toxin.</title>
        <authorList>
            <person name="Callol A."/>
            <person name="Pajuelo D."/>
            <person name="Ebbesson L."/>
            <person name="Teles M."/>
            <person name="MacKenzie S."/>
            <person name="Amaro C."/>
        </authorList>
    </citation>
    <scope>NUCLEOTIDE SEQUENCE</scope>
</reference>
<evidence type="ECO:0000313" key="1">
    <source>
        <dbReference type="EMBL" id="JAI04150.1"/>
    </source>
</evidence>
<proteinExistence type="predicted"/>
<accession>A0A0E9XNA7</accession>
<dbReference type="AlphaFoldDB" id="A0A0E9XNA7"/>
<organism evidence="1">
    <name type="scientific">Anguilla anguilla</name>
    <name type="common">European freshwater eel</name>
    <name type="synonym">Muraena anguilla</name>
    <dbReference type="NCBI Taxonomy" id="7936"/>
    <lineage>
        <taxon>Eukaryota</taxon>
        <taxon>Metazoa</taxon>
        <taxon>Chordata</taxon>
        <taxon>Craniata</taxon>
        <taxon>Vertebrata</taxon>
        <taxon>Euteleostomi</taxon>
        <taxon>Actinopterygii</taxon>
        <taxon>Neopterygii</taxon>
        <taxon>Teleostei</taxon>
        <taxon>Anguilliformes</taxon>
        <taxon>Anguillidae</taxon>
        <taxon>Anguilla</taxon>
    </lineage>
</organism>
<protein>
    <submittedName>
        <fullName evidence="1">Uncharacterized protein</fullName>
    </submittedName>
</protein>
<dbReference type="EMBL" id="GBXM01004428">
    <property type="protein sequence ID" value="JAI04150.1"/>
    <property type="molecule type" value="Transcribed_RNA"/>
</dbReference>